<dbReference type="InterPro" id="IPR037120">
    <property type="entry name" value="Haem_peroxidase_sf_animal"/>
</dbReference>
<evidence type="ECO:0008006" key="11">
    <source>
        <dbReference type="Google" id="ProtNLM"/>
    </source>
</evidence>
<reference evidence="10" key="1">
    <citation type="journal article" date="2017" name="Genome Biol.">
        <title>Comparative genomics reveals high biological diversity and specific adaptations in the industrially and medically important fungal genus Aspergillus.</title>
        <authorList>
            <person name="de Vries R.P."/>
            <person name="Riley R."/>
            <person name="Wiebenga A."/>
            <person name="Aguilar-Osorio G."/>
            <person name="Amillis S."/>
            <person name="Uchima C.A."/>
            <person name="Anderluh G."/>
            <person name="Asadollahi M."/>
            <person name="Askin M."/>
            <person name="Barry K."/>
            <person name="Battaglia E."/>
            <person name="Bayram O."/>
            <person name="Benocci T."/>
            <person name="Braus-Stromeyer S.A."/>
            <person name="Caldana C."/>
            <person name="Canovas D."/>
            <person name="Cerqueira G.C."/>
            <person name="Chen F."/>
            <person name="Chen W."/>
            <person name="Choi C."/>
            <person name="Clum A."/>
            <person name="Dos Santos R.A."/>
            <person name="Damasio A.R."/>
            <person name="Diallinas G."/>
            <person name="Emri T."/>
            <person name="Fekete E."/>
            <person name="Flipphi M."/>
            <person name="Freyberg S."/>
            <person name="Gallo A."/>
            <person name="Gournas C."/>
            <person name="Habgood R."/>
            <person name="Hainaut M."/>
            <person name="Harispe M.L."/>
            <person name="Henrissat B."/>
            <person name="Hilden K.S."/>
            <person name="Hope R."/>
            <person name="Hossain A."/>
            <person name="Karabika E."/>
            <person name="Karaffa L."/>
            <person name="Karanyi Z."/>
            <person name="Krasevec N."/>
            <person name="Kuo A."/>
            <person name="Kusch H."/>
            <person name="LaButti K."/>
            <person name="Lagendijk E.L."/>
            <person name="Lapidus A."/>
            <person name="Levasseur A."/>
            <person name="Lindquist E."/>
            <person name="Lipzen A."/>
            <person name="Logrieco A.F."/>
            <person name="MacCabe A."/>
            <person name="Maekelae M.R."/>
            <person name="Malavazi I."/>
            <person name="Melin P."/>
            <person name="Meyer V."/>
            <person name="Mielnichuk N."/>
            <person name="Miskei M."/>
            <person name="Molnar A.P."/>
            <person name="Mule G."/>
            <person name="Ngan C.Y."/>
            <person name="Orejas M."/>
            <person name="Orosz E."/>
            <person name="Ouedraogo J.P."/>
            <person name="Overkamp K.M."/>
            <person name="Park H.-S."/>
            <person name="Perrone G."/>
            <person name="Piumi F."/>
            <person name="Punt P.J."/>
            <person name="Ram A.F."/>
            <person name="Ramon A."/>
            <person name="Rauscher S."/>
            <person name="Record E."/>
            <person name="Riano-Pachon D.M."/>
            <person name="Robert V."/>
            <person name="Roehrig J."/>
            <person name="Ruller R."/>
            <person name="Salamov A."/>
            <person name="Salih N.S."/>
            <person name="Samson R.A."/>
            <person name="Sandor E."/>
            <person name="Sanguinetti M."/>
            <person name="Schuetze T."/>
            <person name="Sepcic K."/>
            <person name="Shelest E."/>
            <person name="Sherlock G."/>
            <person name="Sophianopoulou V."/>
            <person name="Squina F.M."/>
            <person name="Sun H."/>
            <person name="Susca A."/>
            <person name="Todd R.B."/>
            <person name="Tsang A."/>
            <person name="Unkles S.E."/>
            <person name="van de Wiele N."/>
            <person name="van Rossen-Uffink D."/>
            <person name="Oliveira J.V."/>
            <person name="Vesth T.C."/>
            <person name="Visser J."/>
            <person name="Yu J.-H."/>
            <person name="Zhou M."/>
            <person name="Andersen M.R."/>
            <person name="Archer D.B."/>
            <person name="Baker S.E."/>
            <person name="Benoit I."/>
            <person name="Brakhage A.A."/>
            <person name="Braus G.H."/>
            <person name="Fischer R."/>
            <person name="Frisvad J.C."/>
            <person name="Goldman G.H."/>
            <person name="Houbraken J."/>
            <person name="Oakley B."/>
            <person name="Pocsi I."/>
            <person name="Scazzocchio C."/>
            <person name="Seiboth B."/>
            <person name="vanKuyk P.A."/>
            <person name="Wortman J."/>
            <person name="Dyer P.S."/>
            <person name="Grigoriev I.V."/>
        </authorList>
    </citation>
    <scope>NUCLEOTIDE SEQUENCE [LARGE SCALE GENOMIC DNA]</scope>
    <source>
        <strain evidence="10">CBS 583.65</strain>
    </source>
</reference>
<organism evidence="9 10">
    <name type="scientific">Aspergillus versicolor CBS 583.65</name>
    <dbReference type="NCBI Taxonomy" id="1036611"/>
    <lineage>
        <taxon>Eukaryota</taxon>
        <taxon>Fungi</taxon>
        <taxon>Dikarya</taxon>
        <taxon>Ascomycota</taxon>
        <taxon>Pezizomycotina</taxon>
        <taxon>Eurotiomycetes</taxon>
        <taxon>Eurotiomycetidae</taxon>
        <taxon>Eurotiales</taxon>
        <taxon>Aspergillaceae</taxon>
        <taxon>Aspergillus</taxon>
        <taxon>Aspergillus subgen. Nidulantes</taxon>
    </lineage>
</organism>
<comment type="subunit">
    <text evidence="1">Homotetramer.</text>
</comment>
<dbReference type="SUPFAM" id="SSF48264">
    <property type="entry name" value="Cytochrome P450"/>
    <property type="match status" value="1"/>
</dbReference>
<proteinExistence type="predicted"/>
<evidence type="ECO:0000256" key="1">
    <source>
        <dbReference type="ARBA" id="ARBA00011881"/>
    </source>
</evidence>
<dbReference type="GO" id="GO:0004497">
    <property type="term" value="F:monooxygenase activity"/>
    <property type="evidence" value="ECO:0007669"/>
    <property type="project" value="InterPro"/>
</dbReference>
<keyword evidence="4" id="KW-0223">Dioxygenase</keyword>
<dbReference type="PANTHER" id="PTHR11903:SF37">
    <property type="entry name" value="PSI-PRODUCING OXYGENASE A"/>
    <property type="match status" value="1"/>
</dbReference>
<dbReference type="Gene3D" id="1.10.640.10">
    <property type="entry name" value="Haem peroxidase domain superfamily, animal type"/>
    <property type="match status" value="1"/>
</dbReference>
<dbReference type="GeneID" id="63727810"/>
<feature type="binding site" description="axial binding residue" evidence="7">
    <location>
        <position position="381"/>
    </location>
    <ligand>
        <name>heme b</name>
        <dbReference type="ChEBI" id="CHEBI:60344"/>
    </ligand>
    <ligandPart>
        <name>Fe</name>
        <dbReference type="ChEBI" id="CHEBI:18248"/>
    </ligandPart>
</feature>
<dbReference type="Pfam" id="PF00067">
    <property type="entry name" value="p450"/>
    <property type="match status" value="1"/>
</dbReference>
<dbReference type="Proteomes" id="UP000184073">
    <property type="component" value="Unassembled WGS sequence"/>
</dbReference>
<dbReference type="InterPro" id="IPR010255">
    <property type="entry name" value="Haem_peroxidase_sf"/>
</dbReference>
<dbReference type="GO" id="GO:0006631">
    <property type="term" value="P:fatty acid metabolic process"/>
    <property type="evidence" value="ECO:0007669"/>
    <property type="project" value="UniProtKB-ARBA"/>
</dbReference>
<dbReference type="PANTHER" id="PTHR11903">
    <property type="entry name" value="PROSTAGLANDIN G/H SYNTHASE"/>
    <property type="match status" value="1"/>
</dbReference>
<evidence type="ECO:0000256" key="7">
    <source>
        <dbReference type="PIRSR" id="PIRSR619791-2"/>
    </source>
</evidence>
<protein>
    <recommendedName>
        <fullName evidence="11">Linoleate 8R-lipoxygenase</fullName>
    </recommendedName>
</protein>
<dbReference type="InterPro" id="IPR050783">
    <property type="entry name" value="Oxylipin_biosynth_metab"/>
</dbReference>
<gene>
    <name evidence="9" type="ORF">ASPVEDRAFT_41241</name>
</gene>
<feature type="compositionally biased region" description="Low complexity" evidence="8">
    <location>
        <begin position="15"/>
        <end position="35"/>
    </location>
</feature>
<dbReference type="InterPro" id="IPR034812">
    <property type="entry name" value="Ppo-like_N"/>
</dbReference>
<keyword evidence="5" id="KW-0560">Oxidoreductase</keyword>
<dbReference type="Gene3D" id="1.10.630.10">
    <property type="entry name" value="Cytochrome P450"/>
    <property type="match status" value="1"/>
</dbReference>
<evidence type="ECO:0000313" key="9">
    <source>
        <dbReference type="EMBL" id="OJJ01637.1"/>
    </source>
</evidence>
<evidence type="ECO:0000313" key="10">
    <source>
        <dbReference type="Proteomes" id="UP000184073"/>
    </source>
</evidence>
<dbReference type="InterPro" id="IPR001128">
    <property type="entry name" value="Cyt_P450"/>
</dbReference>
<dbReference type="OrthoDB" id="823504at2759"/>
<dbReference type="SUPFAM" id="SSF48113">
    <property type="entry name" value="Heme-dependent peroxidases"/>
    <property type="match status" value="1"/>
</dbReference>
<dbReference type="PROSITE" id="PS50292">
    <property type="entry name" value="PEROXIDASE_3"/>
    <property type="match status" value="1"/>
</dbReference>
<dbReference type="InterPro" id="IPR019791">
    <property type="entry name" value="Haem_peroxidase_animal"/>
</dbReference>
<evidence type="ECO:0000256" key="8">
    <source>
        <dbReference type="SAM" id="MobiDB-lite"/>
    </source>
</evidence>
<dbReference type="InterPro" id="IPR036396">
    <property type="entry name" value="Cyt_P450_sf"/>
</dbReference>
<dbReference type="STRING" id="1036611.A0A1L9PJC6"/>
<evidence type="ECO:0000256" key="3">
    <source>
        <dbReference type="ARBA" id="ARBA00022723"/>
    </source>
</evidence>
<dbReference type="Pfam" id="PF03098">
    <property type="entry name" value="An_peroxidase"/>
    <property type="match status" value="2"/>
</dbReference>
<evidence type="ECO:0000256" key="4">
    <source>
        <dbReference type="ARBA" id="ARBA00022964"/>
    </source>
</evidence>
<dbReference type="EMBL" id="KV878128">
    <property type="protein sequence ID" value="OJJ01637.1"/>
    <property type="molecule type" value="Genomic_DNA"/>
</dbReference>
<dbReference type="GO" id="GO:0051213">
    <property type="term" value="F:dioxygenase activity"/>
    <property type="evidence" value="ECO:0007669"/>
    <property type="project" value="UniProtKB-KW"/>
</dbReference>
<dbReference type="VEuPathDB" id="FungiDB:ASPVEDRAFT_41241"/>
<feature type="region of interest" description="Disordered" evidence="8">
    <location>
        <begin position="1"/>
        <end position="35"/>
    </location>
</feature>
<dbReference type="PRINTS" id="PR00457">
    <property type="entry name" value="ANPEROXIDASE"/>
</dbReference>
<evidence type="ECO:0000256" key="2">
    <source>
        <dbReference type="ARBA" id="ARBA00022617"/>
    </source>
</evidence>
<dbReference type="GO" id="GO:0005506">
    <property type="term" value="F:iron ion binding"/>
    <property type="evidence" value="ECO:0007669"/>
    <property type="project" value="InterPro"/>
</dbReference>
<dbReference type="RefSeq" id="XP_040667399.1">
    <property type="nucleotide sequence ID" value="XM_040812299.1"/>
</dbReference>
<dbReference type="AlphaFoldDB" id="A0A1L9PJC6"/>
<evidence type="ECO:0000256" key="5">
    <source>
        <dbReference type="ARBA" id="ARBA00023002"/>
    </source>
</evidence>
<keyword evidence="3 7" id="KW-0479">Metal-binding</keyword>
<evidence type="ECO:0000256" key="6">
    <source>
        <dbReference type="ARBA" id="ARBA00023004"/>
    </source>
</evidence>
<dbReference type="GO" id="GO:0016705">
    <property type="term" value="F:oxidoreductase activity, acting on paired donors, with incorporation or reduction of molecular oxygen"/>
    <property type="evidence" value="ECO:0007669"/>
    <property type="project" value="InterPro"/>
</dbReference>
<dbReference type="CDD" id="cd20612">
    <property type="entry name" value="CYP_LDS-like_C"/>
    <property type="match status" value="1"/>
</dbReference>
<dbReference type="GO" id="GO:0020037">
    <property type="term" value="F:heme binding"/>
    <property type="evidence" value="ECO:0007669"/>
    <property type="project" value="InterPro"/>
</dbReference>
<name>A0A1L9PJC6_ASPVE</name>
<accession>A0A1L9PJC6</accession>
<sequence>MAPFMHNGPEDEESSSSTTTLASAKSQSQSQPPTLTSLLSSLHADLLSQAHRIPADLRTLREISQTGLNGGLIDDRKYLIENIIQVAASLPNTSGLRNKLTDTFVSTLWNNLQHPPLSYLGDEFRYRRADGSFNNIMYPHLGASGSHYARTVTPKHPRPAVLPDPGLIFDTLLARQGPAREHPTKVSSNLFYLATIIIHDLFHTDELNPTTVKNSCYLDLGPLYGHNQAEQTQVRTFTDGLLKPDTFAEKRLLSQPPGVCALLVAFNRFHNYVVEELARINEAGRFDLPVGSEEKSPDYVWALGKRDEALFQTGRLITCGLYVSIILNDYLRTILNLNDNPLNSDWTIDPRKTIPAFDSEGLPQGVGNQVSAEFNMIYRWHAAISDHDEKWANELATKVFGGRVDVSTLSVERYFAGLRQYLDKAAPDEPSAWTFGELQRDKEGKFSDKDLVKLLQDGCENVAGAFGALNTPKVMRAIEILGIQQGRDWGLATLNELRTFFKLKPHATFEEVNSNPEVAEALEALYGHPDNIELYVGVQAEEAKKPFLPGSGLCPGFTISVAILSDAVALVRGDRFYTVDYSPANLTNFGFNTAESDFNVAGGGVMYKLLMRAFPGWYSPNSVYALYPFTTPEKNQEVFIKNGRADTLDFKRPSFTKPPVPVTTWRGVVDLLSDQKNFHVPWGEHTFQLIKHDYMLSGDSVANAEQRTFVAERLYRPSDTLDQVRQFYESITTDLIKRNSKKLGGSYQVDIVRDVGNLAHAYFCSEFFDMPVKGVNHAPSDAYTVKELSDALFLLFGYVFLDVDPPQSYRNRLVSGKETERMGEVMTKVVSGSSGHLFSHPSRLFGRNKSKLTGFGPELVKRLREGGKSVEEVVWTIIPTAAAACATQAQGWAQLLDFYLSDKYAVHWPAIRSLAQSEDPEAFEKLKKYALEGFRLSTPAFGVLRTAVKNTTIRDGTSTKSVEKGDTIFADFITAGLDPDQFPDPEEIKLDRPFDRYIHHGWGQHSCLGRAIVTTAGACVLRVLGRLDNVRRAPGPPGEMKSKMVNGAFKMYLPEDGSEWTPFPCNKKVIFDGMDGLRG</sequence>
<dbReference type="GO" id="GO:0004601">
    <property type="term" value="F:peroxidase activity"/>
    <property type="evidence" value="ECO:0007669"/>
    <property type="project" value="InterPro"/>
</dbReference>
<keyword evidence="6 7" id="KW-0408">Iron</keyword>
<keyword evidence="10" id="KW-1185">Reference proteome</keyword>
<dbReference type="CDD" id="cd09817">
    <property type="entry name" value="linoleate_diol_synthase_like"/>
    <property type="match status" value="1"/>
</dbReference>
<keyword evidence="2 7" id="KW-0349">Heme</keyword>
<dbReference type="GO" id="GO:0006979">
    <property type="term" value="P:response to oxidative stress"/>
    <property type="evidence" value="ECO:0007669"/>
    <property type="project" value="InterPro"/>
</dbReference>